<dbReference type="Proteomes" id="UP000230233">
    <property type="component" value="Chromosome IV"/>
</dbReference>
<dbReference type="PANTHER" id="PTHR31005">
    <property type="entry name" value="DUF4139 DOMAIN-CONTAINING PROTEIN"/>
    <property type="match status" value="1"/>
</dbReference>
<dbReference type="InterPro" id="IPR011935">
    <property type="entry name" value="CHP02231"/>
</dbReference>
<dbReference type="AlphaFoldDB" id="A0A2G5TVL4"/>
<evidence type="ECO:0000259" key="2">
    <source>
        <dbReference type="Pfam" id="PF13600"/>
    </source>
</evidence>
<keyword evidence="4" id="KW-1185">Reference proteome</keyword>
<evidence type="ECO:0000256" key="1">
    <source>
        <dbReference type="SAM" id="Coils"/>
    </source>
</evidence>
<organism evidence="3 4">
    <name type="scientific">Caenorhabditis nigoni</name>
    <dbReference type="NCBI Taxonomy" id="1611254"/>
    <lineage>
        <taxon>Eukaryota</taxon>
        <taxon>Metazoa</taxon>
        <taxon>Ecdysozoa</taxon>
        <taxon>Nematoda</taxon>
        <taxon>Chromadorea</taxon>
        <taxon>Rhabditida</taxon>
        <taxon>Rhabditina</taxon>
        <taxon>Rhabditomorpha</taxon>
        <taxon>Rhabditoidea</taxon>
        <taxon>Rhabditidae</taxon>
        <taxon>Peloderinae</taxon>
        <taxon>Caenorhabditis</taxon>
    </lineage>
</organism>
<proteinExistence type="predicted"/>
<name>A0A2G5TVL4_9PELO</name>
<dbReference type="InterPro" id="IPR025554">
    <property type="entry name" value="DUF4140"/>
</dbReference>
<sequence>MIVEQPGCAPHLFEAHELATKSVIVYSDRAEVKRLVTVDLSKGNQEIVIQNVSAVIEPQSVRVDGRGVLIQEVQYQEVPMDMTHETDKILQIERQKIEVENERFAIEDECCSIRKRIDVLDGVAGQISSGPAAMPFSSPNQGSSHLPASGSQPHLVRRHTVTGQEPNPLAMSTTPMSNGFFFNHESLDNLAKFLSYYGDAVRDMKKELRKRQRETQQLSEKIDQLDRQLDQLRCVAEYDSIKSLGLLK</sequence>
<reference evidence="4" key="1">
    <citation type="submission" date="2017-10" db="EMBL/GenBank/DDBJ databases">
        <title>Rapid genome shrinkage in a self-fertile nematode reveals novel sperm competition proteins.</title>
        <authorList>
            <person name="Yin D."/>
            <person name="Schwarz E.M."/>
            <person name="Thomas C.G."/>
            <person name="Felde R.L."/>
            <person name="Korf I.F."/>
            <person name="Cutter A.D."/>
            <person name="Schartner C.M."/>
            <person name="Ralston E.J."/>
            <person name="Meyer B.J."/>
            <person name="Haag E.S."/>
        </authorList>
    </citation>
    <scope>NUCLEOTIDE SEQUENCE [LARGE SCALE GENOMIC DNA]</scope>
    <source>
        <strain evidence="4">JU1422</strain>
    </source>
</reference>
<dbReference type="Pfam" id="PF13600">
    <property type="entry name" value="DUF4140"/>
    <property type="match status" value="1"/>
</dbReference>
<keyword evidence="1" id="KW-0175">Coiled coil</keyword>
<dbReference type="STRING" id="1611254.A0A2G5TVL4"/>
<gene>
    <name evidence="3" type="primary">Cnig_chr_IV.g12070</name>
    <name evidence="3" type="ORF">B9Z55_012070</name>
</gene>
<protein>
    <recommendedName>
        <fullName evidence="2">DUF4140 domain-containing protein</fullName>
    </recommendedName>
</protein>
<accession>A0A2G5TVL4</accession>
<feature type="domain" description="DUF4140" evidence="2">
    <location>
        <begin position="23"/>
        <end position="120"/>
    </location>
</feature>
<comment type="caution">
    <text evidence="3">The sequence shown here is derived from an EMBL/GenBank/DDBJ whole genome shotgun (WGS) entry which is preliminary data.</text>
</comment>
<evidence type="ECO:0000313" key="4">
    <source>
        <dbReference type="Proteomes" id="UP000230233"/>
    </source>
</evidence>
<dbReference type="PANTHER" id="PTHR31005:SF10">
    <property type="entry name" value="DUF4140 DOMAIN-CONTAINING PROTEIN"/>
    <property type="match status" value="1"/>
</dbReference>
<dbReference type="EMBL" id="PDUG01000004">
    <property type="protein sequence ID" value="PIC31337.1"/>
    <property type="molecule type" value="Genomic_DNA"/>
</dbReference>
<dbReference type="OrthoDB" id="10068793at2759"/>
<evidence type="ECO:0000313" key="3">
    <source>
        <dbReference type="EMBL" id="PIC31337.1"/>
    </source>
</evidence>
<feature type="coiled-coil region" evidence="1">
    <location>
        <begin position="201"/>
        <end position="235"/>
    </location>
</feature>